<evidence type="ECO:0000313" key="1">
    <source>
        <dbReference type="EMBL" id="WUR14720.1"/>
    </source>
</evidence>
<evidence type="ECO:0000313" key="2">
    <source>
        <dbReference type="Proteomes" id="UP000321323"/>
    </source>
</evidence>
<reference evidence="1 2" key="1">
    <citation type="journal article" date="2019" name="Int. J. Syst. Evol. Microbiol.">
        <title>The Draft Whole-Genome Sequence of the Antibiotic Producer Empedobacter haloabium ATCC 31962 Provides Indications for Its Taxonomic Reclassification.</title>
        <authorList>
            <person name="Miess H."/>
            <person name="Arlt P."/>
            <person name="Apel A.K."/>
            <person name="Weber T."/>
            <person name="Nieselt K."/>
            <person name="Hanssen F."/>
            <person name="Czemmel S."/>
            <person name="Nahnsen S."/>
            <person name="Gross H."/>
        </authorList>
    </citation>
    <scope>NUCLEOTIDE SEQUENCE [LARGE SCALE GENOMIC DNA]</scope>
    <source>
        <strain evidence="1 2">ATCC 31962</strain>
    </source>
</reference>
<protein>
    <submittedName>
        <fullName evidence="1">Uncharacterized protein</fullName>
    </submittedName>
</protein>
<name>A0ABZ1UPN4_9BURK</name>
<accession>A0ABZ1UPN4</accession>
<keyword evidence="2" id="KW-1185">Reference proteome</keyword>
<dbReference type="EMBL" id="CP136508">
    <property type="protein sequence ID" value="WUR14720.1"/>
    <property type="molecule type" value="Genomic_DNA"/>
</dbReference>
<dbReference type="Proteomes" id="UP000321323">
    <property type="component" value="Chromosome"/>
</dbReference>
<sequence>MKQTTKDRIINWARWACGGTRRGNGTMTGYICDRMRIAAQGEAGSLSGFGDRIDSADAALVERAWKRLQPLRRELLRWHYIQDARPELTCRCLGLKPRPTSIYDIELAKAEAELGQVLALQADEGSPSRTSTRAYAHGAA</sequence>
<proteinExistence type="predicted"/>
<gene>
    <name evidence="1" type="ORF">E7V67_006315</name>
</gene>
<organism evidence="1 2">
    <name type="scientific">[Empedobacter] haloabium</name>
    <dbReference type="NCBI Taxonomy" id="592317"/>
    <lineage>
        <taxon>Bacteria</taxon>
        <taxon>Pseudomonadati</taxon>
        <taxon>Pseudomonadota</taxon>
        <taxon>Betaproteobacteria</taxon>
        <taxon>Burkholderiales</taxon>
        <taxon>Oxalobacteraceae</taxon>
        <taxon>Telluria group</taxon>
        <taxon>Telluria group incertae sedis</taxon>
    </lineage>
</organism>